<evidence type="ECO:0000313" key="2">
    <source>
        <dbReference type="EMBL" id="KAJ7393938.1"/>
    </source>
</evidence>
<feature type="signal peptide" evidence="1">
    <location>
        <begin position="1"/>
        <end position="24"/>
    </location>
</feature>
<reference evidence="2" key="1">
    <citation type="submission" date="2023-01" db="EMBL/GenBank/DDBJ databases">
        <title>Genome assembly of the deep-sea coral Lophelia pertusa.</title>
        <authorList>
            <person name="Herrera S."/>
            <person name="Cordes E."/>
        </authorList>
    </citation>
    <scope>NUCLEOTIDE SEQUENCE</scope>
    <source>
        <strain evidence="2">USNM1676648</strain>
        <tissue evidence="2">Polyp</tissue>
    </source>
</reference>
<dbReference type="EMBL" id="MU825397">
    <property type="protein sequence ID" value="KAJ7393938.1"/>
    <property type="molecule type" value="Genomic_DNA"/>
</dbReference>
<dbReference type="InterPro" id="IPR053231">
    <property type="entry name" value="GPCR_LN-TM7"/>
</dbReference>
<dbReference type="OrthoDB" id="98591at2759"/>
<gene>
    <name evidence="2" type="ORF">OS493_003607</name>
</gene>
<dbReference type="Proteomes" id="UP001163046">
    <property type="component" value="Unassembled WGS sequence"/>
</dbReference>
<dbReference type="PANTHER" id="PTHR45902:SF1">
    <property type="entry name" value="LATROPHILIN RECEPTOR-LIKE PROTEIN A"/>
    <property type="match status" value="1"/>
</dbReference>
<evidence type="ECO:0000256" key="1">
    <source>
        <dbReference type="SAM" id="SignalP"/>
    </source>
</evidence>
<keyword evidence="3" id="KW-1185">Reference proteome</keyword>
<keyword evidence="1" id="KW-0732">Signal</keyword>
<evidence type="ECO:0000313" key="3">
    <source>
        <dbReference type="Proteomes" id="UP001163046"/>
    </source>
</evidence>
<dbReference type="PANTHER" id="PTHR45902">
    <property type="entry name" value="LATROPHILIN RECEPTOR-LIKE PROTEIN A"/>
    <property type="match status" value="1"/>
</dbReference>
<feature type="chain" id="PRO_5040819617" evidence="1">
    <location>
        <begin position="25"/>
        <end position="342"/>
    </location>
</feature>
<dbReference type="AlphaFoldDB" id="A0A9X0A6C5"/>
<protein>
    <submittedName>
        <fullName evidence="2">Uncharacterized protein</fullName>
    </submittedName>
</protein>
<name>A0A9X0A6C5_9CNID</name>
<sequence length="342" mass="38500">MGMLSLCFIAMLIVYGPFTKQGDGQTTKGPCQPFKDDQTPLCSEFQSLVQDGVEIGDCCADYDTWNRDHRAPSTRQKPTTLTCKPTPSSLSDSDKIYGYVMVATSCPSSWSNTKTAHACASTNYLADPLTALPVFDKRTNLTYANIYCAMCHGRTRRLRLWSIRIKNNNCSLQCNNPLDTVWEAIPFQDGASDKCIVTPSEANTEPSTHLKKFCGSYANVILDGKGKHFKNPHCALMEKLNISDKHIKCSFYIGGRLPPLLKTTLFTFSKDAKKSTTFSEKTQRVKFKCQINEFYDPFKGRCFQVPDIDDYKPRTNFNSTRVNATDQCLGPRFTFQRVSNLH</sequence>
<proteinExistence type="predicted"/>
<comment type="caution">
    <text evidence="2">The sequence shown here is derived from an EMBL/GenBank/DDBJ whole genome shotgun (WGS) entry which is preliminary data.</text>
</comment>
<organism evidence="2 3">
    <name type="scientific">Desmophyllum pertusum</name>
    <dbReference type="NCBI Taxonomy" id="174260"/>
    <lineage>
        <taxon>Eukaryota</taxon>
        <taxon>Metazoa</taxon>
        <taxon>Cnidaria</taxon>
        <taxon>Anthozoa</taxon>
        <taxon>Hexacorallia</taxon>
        <taxon>Scleractinia</taxon>
        <taxon>Caryophylliina</taxon>
        <taxon>Caryophylliidae</taxon>
        <taxon>Desmophyllum</taxon>
    </lineage>
</organism>
<accession>A0A9X0A6C5</accession>